<protein>
    <submittedName>
        <fullName evidence="3">Membrane protein</fullName>
    </submittedName>
</protein>
<dbReference type="Proteomes" id="UP000030408">
    <property type="component" value="Unassembled WGS sequence"/>
</dbReference>
<name>A0A0A3HST9_9BACL</name>
<dbReference type="PANTHER" id="PTHR34473:SF2">
    <property type="entry name" value="UPF0699 TRANSMEMBRANE PROTEIN YDBT"/>
    <property type="match status" value="1"/>
</dbReference>
<keyword evidence="1" id="KW-0472">Membrane</keyword>
<accession>A0A0A3HST9</accession>
<reference evidence="3 4" key="1">
    <citation type="submission" date="2014-02" db="EMBL/GenBank/DDBJ databases">
        <title>Draft genome sequence of Lysinibacillus sinduriensis JCM 15800.</title>
        <authorList>
            <person name="Zhang F."/>
            <person name="Wang G."/>
            <person name="Zhang L."/>
        </authorList>
    </citation>
    <scope>NUCLEOTIDE SEQUENCE [LARGE SCALE GENOMIC DNA]</scope>
    <source>
        <strain evidence="3 4">JCM 15800</strain>
    </source>
</reference>
<feature type="transmembrane region" description="Helical" evidence="1">
    <location>
        <begin position="47"/>
        <end position="67"/>
    </location>
</feature>
<evidence type="ECO:0000256" key="1">
    <source>
        <dbReference type="SAM" id="Phobius"/>
    </source>
</evidence>
<evidence type="ECO:0000313" key="4">
    <source>
        <dbReference type="Proteomes" id="UP000030408"/>
    </source>
</evidence>
<dbReference type="EMBL" id="JPVO01000050">
    <property type="protein sequence ID" value="KGR75509.1"/>
    <property type="molecule type" value="Genomic_DNA"/>
</dbReference>
<gene>
    <name evidence="3" type="ORF">CD33_10220</name>
</gene>
<dbReference type="InterPro" id="IPR005182">
    <property type="entry name" value="YdbS-like_PH"/>
</dbReference>
<proteinExistence type="predicted"/>
<keyword evidence="4" id="KW-1185">Reference proteome</keyword>
<dbReference type="RefSeq" id="WP_084591313.1">
    <property type="nucleotide sequence ID" value="NZ_AVCY01000006.1"/>
</dbReference>
<dbReference type="AlphaFoldDB" id="A0A0A3HST9"/>
<evidence type="ECO:0000313" key="3">
    <source>
        <dbReference type="EMBL" id="KGR75509.1"/>
    </source>
</evidence>
<dbReference type="Pfam" id="PF03703">
    <property type="entry name" value="bPH_2"/>
    <property type="match status" value="1"/>
</dbReference>
<feature type="transmembrane region" description="Helical" evidence="1">
    <location>
        <begin position="21"/>
        <end position="41"/>
    </location>
</feature>
<dbReference type="STRING" id="1384057.CD33_10220"/>
<comment type="caution">
    <text evidence="3">The sequence shown here is derived from an EMBL/GenBank/DDBJ whole genome shotgun (WGS) entry which is preliminary data.</text>
</comment>
<keyword evidence="1" id="KW-0812">Transmembrane</keyword>
<dbReference type="PANTHER" id="PTHR34473">
    <property type="entry name" value="UPF0699 TRANSMEMBRANE PROTEIN YDBS"/>
    <property type="match status" value="1"/>
</dbReference>
<keyword evidence="1" id="KW-1133">Transmembrane helix</keyword>
<sequence>MREQLMHQIPRKGLTVWRLYGVFNTFVVVILMGVASFLTYYFEWPSFIYYIAFVLLLIVALTSIWLFPKIRWDHWRYEVREHEIEIQSGLFIVKRTLIPMVRVQHVDTSQGPILKKYDLANISISTAATTHVIPMLVTNDADSLRARISILARVAEDDV</sequence>
<dbReference type="OrthoDB" id="1750577at2"/>
<evidence type="ECO:0000259" key="2">
    <source>
        <dbReference type="Pfam" id="PF03703"/>
    </source>
</evidence>
<dbReference type="eggNOG" id="COG3402">
    <property type="taxonomic scope" value="Bacteria"/>
</dbReference>
<feature type="domain" description="YdbS-like PH" evidence="2">
    <location>
        <begin position="72"/>
        <end position="148"/>
    </location>
</feature>
<organism evidence="3 4">
    <name type="scientific">Ureibacillus sinduriensis BLB-1 = JCM 15800</name>
    <dbReference type="NCBI Taxonomy" id="1384057"/>
    <lineage>
        <taxon>Bacteria</taxon>
        <taxon>Bacillati</taxon>
        <taxon>Bacillota</taxon>
        <taxon>Bacilli</taxon>
        <taxon>Bacillales</taxon>
        <taxon>Caryophanaceae</taxon>
        <taxon>Ureibacillus</taxon>
    </lineage>
</organism>